<dbReference type="RefSeq" id="WP_168035385.1">
    <property type="nucleotide sequence ID" value="NZ_JAATJH010000001.1"/>
</dbReference>
<feature type="signal peptide" evidence="1">
    <location>
        <begin position="1"/>
        <end position="18"/>
    </location>
</feature>
<evidence type="ECO:0000313" key="2">
    <source>
        <dbReference type="EMBL" id="NJC24562.1"/>
    </source>
</evidence>
<dbReference type="SUPFAM" id="SSF63825">
    <property type="entry name" value="YWTD domain"/>
    <property type="match status" value="1"/>
</dbReference>
<dbReference type="EMBL" id="JAATJH010000001">
    <property type="protein sequence ID" value="NJC24562.1"/>
    <property type="molecule type" value="Genomic_DNA"/>
</dbReference>
<dbReference type="NCBIfam" id="TIGR04312">
    <property type="entry name" value="choice_anch_B"/>
    <property type="match status" value="1"/>
</dbReference>
<dbReference type="InterPro" id="IPR027589">
    <property type="entry name" value="Choice_anch_B"/>
</dbReference>
<dbReference type="PANTHER" id="PTHR38787:SF3">
    <property type="entry name" value="REGULATORY P DOMAIN-CONTAINING PROTEIN"/>
    <property type="match status" value="1"/>
</dbReference>
<reference evidence="2 3" key="1">
    <citation type="submission" date="2020-03" db="EMBL/GenBank/DDBJ databases">
        <title>Genomic Encyclopedia of Type Strains, Phase IV (KMG-IV): sequencing the most valuable type-strain genomes for metagenomic binning, comparative biology and taxonomic classification.</title>
        <authorList>
            <person name="Goeker M."/>
        </authorList>
    </citation>
    <scope>NUCLEOTIDE SEQUENCE [LARGE SCALE GENOMIC DNA]</scope>
    <source>
        <strain evidence="2 3">DSM 105096</strain>
    </source>
</reference>
<dbReference type="Proteomes" id="UP000770785">
    <property type="component" value="Unassembled WGS sequence"/>
</dbReference>
<dbReference type="SUPFAM" id="SSF49464">
    <property type="entry name" value="Carboxypeptidase regulatory domain-like"/>
    <property type="match status" value="2"/>
</dbReference>
<dbReference type="InterPro" id="IPR013211">
    <property type="entry name" value="LVIVD"/>
</dbReference>
<dbReference type="InterPro" id="IPR026444">
    <property type="entry name" value="Secre_tail"/>
</dbReference>
<comment type="caution">
    <text evidence="2">The sequence shown here is derived from an EMBL/GenBank/DDBJ whole genome shotgun (WGS) entry which is preliminary data.</text>
</comment>
<keyword evidence="1" id="KW-0732">Signal</keyword>
<dbReference type="Gene3D" id="2.60.40.1120">
    <property type="entry name" value="Carboxypeptidase-like, regulatory domain"/>
    <property type="match status" value="2"/>
</dbReference>
<keyword evidence="3" id="KW-1185">Reference proteome</keyword>
<evidence type="ECO:0000256" key="1">
    <source>
        <dbReference type="SAM" id="SignalP"/>
    </source>
</evidence>
<protein>
    <submittedName>
        <fullName evidence="2">Choice-of-anchor B domain-containing protein</fullName>
    </submittedName>
</protein>
<feature type="chain" id="PRO_5045421570" evidence="1">
    <location>
        <begin position="19"/>
        <end position="798"/>
    </location>
</feature>
<evidence type="ECO:0000313" key="3">
    <source>
        <dbReference type="Proteomes" id="UP000770785"/>
    </source>
</evidence>
<accession>A0ABX0X604</accession>
<gene>
    <name evidence="2" type="ORF">GGR27_000043</name>
</gene>
<dbReference type="Pfam" id="PF13620">
    <property type="entry name" value="CarboxypepD_reg"/>
    <property type="match status" value="1"/>
</dbReference>
<organism evidence="2 3">
    <name type="scientific">Neolewinella antarctica</name>
    <dbReference type="NCBI Taxonomy" id="442734"/>
    <lineage>
        <taxon>Bacteria</taxon>
        <taxon>Pseudomonadati</taxon>
        <taxon>Bacteroidota</taxon>
        <taxon>Saprospiria</taxon>
        <taxon>Saprospirales</taxon>
        <taxon>Lewinellaceae</taxon>
        <taxon>Neolewinella</taxon>
    </lineage>
</organism>
<dbReference type="Pfam" id="PF08309">
    <property type="entry name" value="LVIVD"/>
    <property type="match status" value="1"/>
</dbReference>
<dbReference type="PANTHER" id="PTHR38787">
    <property type="entry name" value="REGULATORY P DOMAIN-CONTAINING PROTEIN"/>
    <property type="match status" value="1"/>
</dbReference>
<name>A0ABX0X604_9BACT</name>
<dbReference type="NCBIfam" id="TIGR04183">
    <property type="entry name" value="Por_Secre_tail"/>
    <property type="match status" value="1"/>
</dbReference>
<proteinExistence type="predicted"/>
<dbReference type="InterPro" id="IPR008969">
    <property type="entry name" value="CarboxyPept-like_regulatory"/>
</dbReference>
<sequence>MFKSLLSLLLIGGSSLFAQLNTTLRSNLDYAESVNDVWGYVAPDGTEYAIVGLQTGVSFVSLADPDNPVEVDRILGDFSNWRDMKTYGEYAYSVADQSNSNEGITAFDLSQLPDSVTFKRNAYEVAGTSTLFSRAHNVYVDTLDGVLLTAGGDRRIGDGGILAFDLTETPMSPRLFGQGAAIYAHDVFVLNDTMYASEIYRGRLTLYDVTDYTNVTLLGSVRTPYSFAHNAWASDDGRYVYTTDEKPNASVAAYDVSNKMDIQKLDEYRPVSSLNTGTIPHNVHVIGDFLSISYYTDGLRVVDATDPTNLVEVANYDTWLGDDGGFNGAWGAYPFLPSGLTLISDRQSGLYVVDVDYKRAARLRGILTDRFTGAPVNNVRVVIDSTQENIRTSNPLGRYATGLGTAGTYVVTFTSSNYESLTVAVNLENGETFTLDTTLVPLVRSYDAGFTVTTADGGEPLANAQIAIEGTENTFLITTDESGMAEVAGILENEPFTVYVSEWGYQTQAIQAASSADLQNVTVDLVAGFMDDFATDEGWTVTSNPVTGEWERAIPSGTATDTSQIAPGADAADDIGDRAWVTDNRNEGRLSAYDVDEGVATFASPTFRPLVANADTMTVHYQYWFVNLDGRTAADDTLTISISNGVDTVVARAYGNRGGKWLKDSFTVNDFVTITDQMQLIVSTSDFNTSSHLVEAGFDNFFVTETASRPVATDNNFTEGATVEVYPNPARGAFTMDYDLGMHQNASLRITDASGRVVSSRTIAGGTVTFGDELPRGFYWLELLSGTQRLWVGKAMKE</sequence>